<organism evidence="7 8">
    <name type="scientific">Talaromyces proteolyticus</name>
    <dbReference type="NCBI Taxonomy" id="1131652"/>
    <lineage>
        <taxon>Eukaryota</taxon>
        <taxon>Fungi</taxon>
        <taxon>Dikarya</taxon>
        <taxon>Ascomycota</taxon>
        <taxon>Pezizomycotina</taxon>
        <taxon>Eurotiomycetes</taxon>
        <taxon>Eurotiomycetidae</taxon>
        <taxon>Eurotiales</taxon>
        <taxon>Trichocomaceae</taxon>
        <taxon>Talaromyces</taxon>
        <taxon>Talaromyces sect. Bacilispori</taxon>
    </lineage>
</organism>
<evidence type="ECO:0000313" key="7">
    <source>
        <dbReference type="EMBL" id="KAH8692857.1"/>
    </source>
</evidence>
<dbReference type="PANTHER" id="PTHR14624:SF0">
    <property type="entry name" value="POLYPRENOL REDUCTASE"/>
    <property type="match status" value="1"/>
</dbReference>
<keyword evidence="5" id="KW-0521">NADP</keyword>
<dbReference type="RefSeq" id="XP_046068730.1">
    <property type="nucleotide sequence ID" value="XM_046210937.1"/>
</dbReference>
<evidence type="ECO:0000256" key="1">
    <source>
        <dbReference type="ARBA" id="ARBA00004127"/>
    </source>
</evidence>
<feature type="transmembrane region" description="Helical" evidence="5">
    <location>
        <begin position="278"/>
        <end position="298"/>
    </location>
</feature>
<evidence type="ECO:0000256" key="4">
    <source>
        <dbReference type="ARBA" id="ARBA00023136"/>
    </source>
</evidence>
<feature type="transmembrane region" description="Helical" evidence="5">
    <location>
        <begin position="96"/>
        <end position="114"/>
    </location>
</feature>
<keyword evidence="8" id="KW-1185">Reference proteome</keyword>
<gene>
    <name evidence="7" type="ORF">BGW36DRAFT_29282</name>
</gene>
<feature type="transmembrane region" description="Helical" evidence="5">
    <location>
        <begin position="249"/>
        <end position="272"/>
    </location>
</feature>
<dbReference type="AlphaFoldDB" id="A0AAD4KHY3"/>
<feature type="transmembrane region" description="Helical" evidence="5">
    <location>
        <begin position="171"/>
        <end position="189"/>
    </location>
</feature>
<accession>A0AAD4KHY3</accession>
<evidence type="ECO:0000256" key="5">
    <source>
        <dbReference type="RuleBase" id="RU367081"/>
    </source>
</evidence>
<sequence length="325" mass="36266">MAANNDDTIFESLLGIDIIDAVRACFIFAACTTLLFTSLPALNSRFVNYGARSSSTAKTQDGDSTPKQPSSDATVVTSVLDRLATWQVPHRYFTHYYITLLLSSAFWINQLLTHGPAFRFVVANTSSEHLQKSMTLRQVLLCIGLVVIQGVRRLYESFAFAKPSSSRMGVVHWLLGLSFYLGVTIAIWIEGLGAVLSNTLTLDDFRVTVVPTLKTLLFLPVFLMASGLQHDCHHYLSSLKKYTVPTHPLFTWVVSPHYTAECVIYLSLTFLAAPEGEFLNKTILCGLFFVVVNLGGTARNSQKWYKEKFGEESIRGKWIMIPGIY</sequence>
<feature type="transmembrane region" description="Helical" evidence="5">
    <location>
        <begin position="21"/>
        <end position="42"/>
    </location>
</feature>
<dbReference type="InterPro" id="IPR001104">
    <property type="entry name" value="3-oxo-5_a-steroid_4-DH_C"/>
</dbReference>
<feature type="domain" description="3-oxo-5-alpha-steroid 4-dehydrogenase C-terminal" evidence="6">
    <location>
        <begin position="212"/>
        <end position="325"/>
    </location>
</feature>
<keyword evidence="4 5" id="KW-0472">Membrane</keyword>
<dbReference type="GO" id="GO:0003865">
    <property type="term" value="F:3-oxo-5-alpha-steroid 4-dehydrogenase activity"/>
    <property type="evidence" value="ECO:0007669"/>
    <property type="project" value="TreeGrafter"/>
</dbReference>
<proteinExistence type="inferred from homology"/>
<dbReference type="PANTHER" id="PTHR14624">
    <property type="entry name" value="DFG10 PROTEIN"/>
    <property type="match status" value="1"/>
</dbReference>
<feature type="transmembrane region" description="Helical" evidence="5">
    <location>
        <begin position="209"/>
        <end position="228"/>
    </location>
</feature>
<keyword evidence="2 5" id="KW-0812">Transmembrane</keyword>
<dbReference type="Proteomes" id="UP001201262">
    <property type="component" value="Unassembled WGS sequence"/>
</dbReference>
<dbReference type="GO" id="GO:0016095">
    <property type="term" value="P:polyprenol catabolic process"/>
    <property type="evidence" value="ECO:0007669"/>
    <property type="project" value="UniProtKB-UniRule"/>
</dbReference>
<name>A0AAD4KHY3_9EURO</name>
<keyword evidence="5" id="KW-0256">Endoplasmic reticulum</keyword>
<comment type="subcellular location">
    <subcellularLocation>
        <location evidence="1">Endomembrane system</location>
        <topology evidence="1">Multi-pass membrane protein</topology>
    </subcellularLocation>
    <subcellularLocation>
        <location evidence="5">Endoplasmic reticulum membrane</location>
    </subcellularLocation>
</comment>
<dbReference type="PROSITE" id="PS50244">
    <property type="entry name" value="S5A_REDUCTASE"/>
    <property type="match status" value="1"/>
</dbReference>
<evidence type="ECO:0000313" key="8">
    <source>
        <dbReference type="Proteomes" id="UP001201262"/>
    </source>
</evidence>
<comment type="function">
    <text evidence="5">Plays a key role in early steps of protein N-linked glycosylation by being involved in the conversion of polyprenol into dolichol. Acts as a polyprenal reductase that mediates the reduction of polyprenal into dolichal in a NADP-dependent mechanism. Dolichols are required for the synthesis of dolichol-linked monosaccharides and the oligosaccharide precursor used for N-glycosylation.</text>
</comment>
<dbReference type="EMBL" id="JAJTJA010000010">
    <property type="protein sequence ID" value="KAH8692857.1"/>
    <property type="molecule type" value="Genomic_DNA"/>
</dbReference>
<comment type="pathway">
    <text evidence="5">Protein modification; protein glycosylation.</text>
</comment>
<evidence type="ECO:0000256" key="2">
    <source>
        <dbReference type="ARBA" id="ARBA00022692"/>
    </source>
</evidence>
<evidence type="ECO:0000259" key="6">
    <source>
        <dbReference type="Pfam" id="PF02544"/>
    </source>
</evidence>
<keyword evidence="3 5" id="KW-1133">Transmembrane helix</keyword>
<comment type="caution">
    <text evidence="7">The sequence shown here is derived from an EMBL/GenBank/DDBJ whole genome shotgun (WGS) entry which is preliminary data.</text>
</comment>
<dbReference type="InterPro" id="IPR039698">
    <property type="entry name" value="Dfg10/SRD5A3"/>
</dbReference>
<reference evidence="7" key="1">
    <citation type="submission" date="2021-12" db="EMBL/GenBank/DDBJ databases">
        <title>Convergent genome expansion in fungi linked to evolution of root-endophyte symbiosis.</title>
        <authorList>
            <consortium name="DOE Joint Genome Institute"/>
            <person name="Ke Y.-H."/>
            <person name="Bonito G."/>
            <person name="Liao H.-L."/>
            <person name="Looney B."/>
            <person name="Rojas-Flechas A."/>
            <person name="Nash J."/>
            <person name="Hameed K."/>
            <person name="Schadt C."/>
            <person name="Martin F."/>
            <person name="Crous P.W."/>
            <person name="Miettinen O."/>
            <person name="Magnuson J.K."/>
            <person name="Labbe J."/>
            <person name="Jacobson D."/>
            <person name="Doktycz M.J."/>
            <person name="Veneault-Fourrey C."/>
            <person name="Kuo A."/>
            <person name="Mondo S."/>
            <person name="Calhoun S."/>
            <person name="Riley R."/>
            <person name="Ohm R."/>
            <person name="LaButti K."/>
            <person name="Andreopoulos B."/>
            <person name="Pangilinan J."/>
            <person name="Nolan M."/>
            <person name="Tritt A."/>
            <person name="Clum A."/>
            <person name="Lipzen A."/>
            <person name="Daum C."/>
            <person name="Barry K."/>
            <person name="Grigoriev I.V."/>
            <person name="Vilgalys R."/>
        </authorList>
    </citation>
    <scope>NUCLEOTIDE SEQUENCE</scope>
    <source>
        <strain evidence="7">PMI_201</strain>
    </source>
</reference>
<dbReference type="GO" id="GO:0005789">
    <property type="term" value="C:endoplasmic reticulum membrane"/>
    <property type="evidence" value="ECO:0007669"/>
    <property type="project" value="UniProtKB-SubCell"/>
</dbReference>
<protein>
    <recommendedName>
        <fullName evidence="5">Polyprenal reductase</fullName>
        <ecNumber evidence="5">1.3.1.94</ecNumber>
    </recommendedName>
</protein>
<comment type="similarity">
    <text evidence="5">Belongs to the steroid 5-alpha reductase family. Polyprenal reductase subfamily.</text>
</comment>
<dbReference type="GeneID" id="70241224"/>
<feature type="transmembrane region" description="Helical" evidence="5">
    <location>
        <begin position="134"/>
        <end position="151"/>
    </location>
</feature>
<keyword evidence="5" id="KW-0560">Oxidoreductase</keyword>
<comment type="catalytic activity">
    <reaction evidence="5">
        <text>a di-trans,poly-cis-dolichal + NADP(+) = a di-trans,poly-cis-polyprenal + NADPH + H(+)</text>
        <dbReference type="Rhea" id="RHEA:80727"/>
        <dbReference type="Rhea" id="RHEA-COMP:19536"/>
        <dbReference type="Rhea" id="RHEA-COMP:19537"/>
        <dbReference type="ChEBI" id="CHEBI:15378"/>
        <dbReference type="ChEBI" id="CHEBI:57783"/>
        <dbReference type="ChEBI" id="CHEBI:58349"/>
        <dbReference type="ChEBI" id="CHEBI:231623"/>
        <dbReference type="ChEBI" id="CHEBI:231637"/>
        <dbReference type="EC" id="1.3.1.94"/>
    </reaction>
    <physiologicalReaction direction="right-to-left" evidence="5">
        <dbReference type="Rhea" id="RHEA:80729"/>
    </physiologicalReaction>
</comment>
<dbReference type="GO" id="GO:0102389">
    <property type="term" value="F:polyprenol reductase activity"/>
    <property type="evidence" value="ECO:0007669"/>
    <property type="project" value="UniProtKB-UniRule"/>
</dbReference>
<dbReference type="Pfam" id="PF02544">
    <property type="entry name" value="Steroid_dh"/>
    <property type="match status" value="1"/>
</dbReference>
<evidence type="ECO:0000256" key="3">
    <source>
        <dbReference type="ARBA" id="ARBA00022989"/>
    </source>
</evidence>
<dbReference type="GO" id="GO:0006488">
    <property type="term" value="P:dolichol-linked oligosaccharide biosynthetic process"/>
    <property type="evidence" value="ECO:0007669"/>
    <property type="project" value="UniProtKB-UniRule"/>
</dbReference>
<dbReference type="GO" id="GO:0160198">
    <property type="term" value="F:polyprenal reductase activity"/>
    <property type="evidence" value="ECO:0007669"/>
    <property type="project" value="UniProtKB-EC"/>
</dbReference>
<dbReference type="EC" id="1.3.1.94" evidence="5"/>